<protein>
    <submittedName>
        <fullName evidence="1">Tetratricopeptide repeat protein</fullName>
    </submittedName>
</protein>
<comment type="caution">
    <text evidence="1">The sequence shown here is derived from an EMBL/GenBank/DDBJ whole genome shotgun (WGS) entry which is preliminary data.</text>
</comment>
<keyword evidence="2" id="KW-1185">Reference proteome</keyword>
<dbReference type="SUPFAM" id="SSF48452">
    <property type="entry name" value="TPR-like"/>
    <property type="match status" value="1"/>
</dbReference>
<dbReference type="Pfam" id="PF13414">
    <property type="entry name" value="TPR_11"/>
    <property type="match status" value="1"/>
</dbReference>
<gene>
    <name evidence="1" type="ORF">H6F41_13695</name>
</gene>
<dbReference type="Gene3D" id="1.25.40.10">
    <property type="entry name" value="Tetratricopeptide repeat domain"/>
    <property type="match status" value="1"/>
</dbReference>
<reference evidence="1 2" key="1">
    <citation type="journal article" date="2020" name="ISME J.">
        <title>Comparative genomics reveals insights into cyanobacterial evolution and habitat adaptation.</title>
        <authorList>
            <person name="Chen M.Y."/>
            <person name="Teng W.K."/>
            <person name="Zhao L."/>
            <person name="Hu C.X."/>
            <person name="Zhou Y.K."/>
            <person name="Han B.P."/>
            <person name="Song L.R."/>
            <person name="Shu W.S."/>
        </authorList>
    </citation>
    <scope>NUCLEOTIDE SEQUENCE [LARGE SCALE GENOMIC DNA]</scope>
    <source>
        <strain evidence="1 2">FACHB-723</strain>
    </source>
</reference>
<evidence type="ECO:0000313" key="1">
    <source>
        <dbReference type="EMBL" id="MBD2189192.1"/>
    </source>
</evidence>
<sequence>MFFGYDRSELEDYAGAINDYDKVIELAPDASPAYFNRGLAKAKLGDAESANADCEYAKRLGL</sequence>
<dbReference type="Proteomes" id="UP000642094">
    <property type="component" value="Unassembled WGS sequence"/>
</dbReference>
<dbReference type="RefSeq" id="WP_190404049.1">
    <property type="nucleotide sequence ID" value="NZ_JACJQB010000031.1"/>
</dbReference>
<accession>A0ABR8A1G3</accession>
<dbReference type="InterPro" id="IPR011990">
    <property type="entry name" value="TPR-like_helical_dom_sf"/>
</dbReference>
<proteinExistence type="predicted"/>
<evidence type="ECO:0000313" key="2">
    <source>
        <dbReference type="Proteomes" id="UP000642094"/>
    </source>
</evidence>
<dbReference type="EMBL" id="JACJQB010000031">
    <property type="protein sequence ID" value="MBD2189192.1"/>
    <property type="molecule type" value="Genomic_DNA"/>
</dbReference>
<name>A0ABR8A1G3_9CYAN</name>
<organism evidence="1 2">
    <name type="scientific">Pseudanabaena mucicola FACHB-723</name>
    <dbReference type="NCBI Taxonomy" id="2692860"/>
    <lineage>
        <taxon>Bacteria</taxon>
        <taxon>Bacillati</taxon>
        <taxon>Cyanobacteriota</taxon>
        <taxon>Cyanophyceae</taxon>
        <taxon>Pseudanabaenales</taxon>
        <taxon>Pseudanabaenaceae</taxon>
        <taxon>Pseudanabaena</taxon>
    </lineage>
</organism>